<evidence type="ECO:0000313" key="1">
    <source>
        <dbReference type="EMBL" id="PSR55901.1"/>
    </source>
</evidence>
<gene>
    <name evidence="1" type="ORF">AHMF7605_21545</name>
</gene>
<dbReference type="RefSeq" id="WP_106932083.1">
    <property type="nucleotide sequence ID" value="NZ_PYFT01000001.1"/>
</dbReference>
<dbReference type="OrthoDB" id="5525501at2"/>
<name>A0A2T2YK66_9BACT</name>
<accession>A0A2T2YK66</accession>
<dbReference type="AlphaFoldDB" id="A0A2T2YK66"/>
<organism evidence="1 2">
    <name type="scientific">Adhaeribacter arboris</name>
    <dbReference type="NCBI Taxonomy" id="2072846"/>
    <lineage>
        <taxon>Bacteria</taxon>
        <taxon>Pseudomonadati</taxon>
        <taxon>Bacteroidota</taxon>
        <taxon>Cytophagia</taxon>
        <taxon>Cytophagales</taxon>
        <taxon>Hymenobacteraceae</taxon>
        <taxon>Adhaeribacter</taxon>
    </lineage>
</organism>
<proteinExistence type="predicted"/>
<dbReference type="Proteomes" id="UP000240357">
    <property type="component" value="Unassembled WGS sequence"/>
</dbReference>
<dbReference type="EMBL" id="PYFT01000001">
    <property type="protein sequence ID" value="PSR55901.1"/>
    <property type="molecule type" value="Genomic_DNA"/>
</dbReference>
<evidence type="ECO:0000313" key="2">
    <source>
        <dbReference type="Proteomes" id="UP000240357"/>
    </source>
</evidence>
<protein>
    <submittedName>
        <fullName evidence="1">Uncharacterized protein</fullName>
    </submittedName>
</protein>
<reference evidence="1 2" key="1">
    <citation type="submission" date="2018-03" db="EMBL/GenBank/DDBJ databases">
        <title>Adhaeribacter sp. HMF7605 Genome sequencing and assembly.</title>
        <authorList>
            <person name="Kang H."/>
            <person name="Kang J."/>
            <person name="Cha I."/>
            <person name="Kim H."/>
            <person name="Joh K."/>
        </authorList>
    </citation>
    <scope>NUCLEOTIDE SEQUENCE [LARGE SCALE GENOMIC DNA]</scope>
    <source>
        <strain evidence="1 2">HMF7605</strain>
    </source>
</reference>
<sequence>MKYYLAGFYLIIANPLEYDSFNRPEILTASSCFNCHLLDDFSRAWTSNEEDVQKAIDAFEIAAATISRIQDWTSQKDAAGMLGYENVFNTLESATNYQQKFFSHLDKVKLLGLYLPDSQADKLIKECNVETFKEANEAFKDANLEEGGILQLLEKKELETNEGRAIGYDLIGVEVGGSFHTFHCHSLAKYLEKEFKIQVNEYGLIETDSKWQELVAYMNDKNSPAEPVPWYFAKVKLFES</sequence>
<keyword evidence="2" id="KW-1185">Reference proteome</keyword>
<comment type="caution">
    <text evidence="1">The sequence shown here is derived from an EMBL/GenBank/DDBJ whole genome shotgun (WGS) entry which is preliminary data.</text>
</comment>